<comment type="subunit">
    <text evidence="3 7">Homodimer.</text>
</comment>
<comment type="subcellular location">
    <subcellularLocation>
        <location evidence="1 7">Cytoplasm</location>
    </subcellularLocation>
</comment>
<evidence type="ECO:0000313" key="9">
    <source>
        <dbReference type="EMBL" id="ALC81631.1"/>
    </source>
</evidence>
<dbReference type="NCBIfam" id="TIGR02135">
    <property type="entry name" value="phoU_full"/>
    <property type="match status" value="1"/>
</dbReference>
<dbReference type="GO" id="GO:0006817">
    <property type="term" value="P:phosphate ion transport"/>
    <property type="evidence" value="ECO:0007669"/>
    <property type="project" value="UniProtKB-KW"/>
</dbReference>
<evidence type="ECO:0000256" key="7">
    <source>
        <dbReference type="PIRNR" id="PIRNR003107"/>
    </source>
</evidence>
<evidence type="ECO:0000256" key="2">
    <source>
        <dbReference type="ARBA" id="ARBA00008107"/>
    </source>
</evidence>
<dbReference type="STRING" id="1441095.AM592_08450"/>
<dbReference type="GO" id="GO:0005737">
    <property type="term" value="C:cytoplasm"/>
    <property type="evidence" value="ECO:0007669"/>
    <property type="project" value="UniProtKB-SubCell"/>
</dbReference>
<keyword evidence="4 7" id="KW-0813">Transport</keyword>
<comment type="function">
    <text evidence="7">Plays a role in the regulation of phosphate uptake.</text>
</comment>
<dbReference type="InterPro" id="IPR028366">
    <property type="entry name" value="PhoU"/>
</dbReference>
<evidence type="ECO:0000313" key="10">
    <source>
        <dbReference type="Proteomes" id="UP000067625"/>
    </source>
</evidence>
<evidence type="ECO:0000259" key="8">
    <source>
        <dbReference type="Pfam" id="PF01895"/>
    </source>
</evidence>
<reference evidence="10" key="1">
    <citation type="submission" date="2015-08" db="EMBL/GenBank/DDBJ databases">
        <title>Genome sequencing project for genomic taxonomy and phylogenomics of Bacillus-like bacteria.</title>
        <authorList>
            <person name="Liu B."/>
            <person name="Wang J."/>
            <person name="Zhu Y."/>
            <person name="Liu G."/>
            <person name="Chen Q."/>
            <person name="Chen Z."/>
            <person name="Lan J."/>
            <person name="Che J."/>
            <person name="Ge C."/>
            <person name="Shi H."/>
            <person name="Pan Z."/>
            <person name="Liu X."/>
        </authorList>
    </citation>
    <scope>NUCLEOTIDE SEQUENCE [LARGE SCALE GENOMIC DNA]</scope>
    <source>
        <strain evidence="10">FJAT-4402</strain>
    </source>
</reference>
<dbReference type="OrthoDB" id="9814256at2"/>
<evidence type="ECO:0000256" key="3">
    <source>
        <dbReference type="ARBA" id="ARBA00011738"/>
    </source>
</evidence>
<dbReference type="AlphaFoldDB" id="A0A0M5JIS4"/>
<evidence type="ECO:0000256" key="5">
    <source>
        <dbReference type="ARBA" id="ARBA00022490"/>
    </source>
</evidence>
<keyword evidence="10" id="KW-1185">Reference proteome</keyword>
<keyword evidence="6 7" id="KW-0592">Phosphate transport</keyword>
<dbReference type="InterPro" id="IPR026022">
    <property type="entry name" value="PhoU_dom"/>
</dbReference>
<protein>
    <recommendedName>
        <fullName evidence="7">Phosphate-specific transport system accessory protein PhoU</fullName>
    </recommendedName>
</protein>
<dbReference type="PIRSF" id="PIRSF003107">
    <property type="entry name" value="PhoU"/>
    <property type="match status" value="1"/>
</dbReference>
<organism evidence="9 10">
    <name type="scientific">Bacillus gobiensis</name>
    <dbReference type="NCBI Taxonomy" id="1441095"/>
    <lineage>
        <taxon>Bacteria</taxon>
        <taxon>Bacillati</taxon>
        <taxon>Bacillota</taxon>
        <taxon>Bacilli</taxon>
        <taxon>Bacillales</taxon>
        <taxon>Bacillaceae</taxon>
        <taxon>Bacillus</taxon>
    </lineage>
</organism>
<dbReference type="Pfam" id="PF01895">
    <property type="entry name" value="PhoU"/>
    <property type="match status" value="2"/>
</dbReference>
<dbReference type="EMBL" id="CP012600">
    <property type="protein sequence ID" value="ALC81631.1"/>
    <property type="molecule type" value="Genomic_DNA"/>
</dbReference>
<feature type="domain" description="PhoU" evidence="8">
    <location>
        <begin position="18"/>
        <end position="105"/>
    </location>
</feature>
<gene>
    <name evidence="9" type="ORF">AM592_08450</name>
</gene>
<evidence type="ECO:0000256" key="1">
    <source>
        <dbReference type="ARBA" id="ARBA00004496"/>
    </source>
</evidence>
<comment type="similarity">
    <text evidence="2 7">Belongs to the PhoU family.</text>
</comment>
<dbReference type="PANTHER" id="PTHR42930">
    <property type="entry name" value="PHOSPHATE-SPECIFIC TRANSPORT SYSTEM ACCESSORY PROTEIN PHOU"/>
    <property type="match status" value="1"/>
</dbReference>
<dbReference type="GO" id="GO:0030643">
    <property type="term" value="P:intracellular phosphate ion homeostasis"/>
    <property type="evidence" value="ECO:0007669"/>
    <property type="project" value="InterPro"/>
</dbReference>
<dbReference type="InterPro" id="IPR038078">
    <property type="entry name" value="PhoU-like_sf"/>
</dbReference>
<dbReference type="SUPFAM" id="SSF109755">
    <property type="entry name" value="PhoU-like"/>
    <property type="match status" value="1"/>
</dbReference>
<accession>A0A0M5JIS4</accession>
<dbReference type="RefSeq" id="WP_053603391.1">
    <property type="nucleotide sequence ID" value="NZ_CP012600.1"/>
</dbReference>
<proteinExistence type="inferred from homology"/>
<dbReference type="Gene3D" id="1.20.58.220">
    <property type="entry name" value="Phosphate transport system protein phou homolog 2, domain 2"/>
    <property type="match status" value="1"/>
</dbReference>
<dbReference type="PATRIC" id="fig|1441095.3.peg.1858"/>
<dbReference type="Proteomes" id="UP000067625">
    <property type="component" value="Chromosome"/>
</dbReference>
<keyword evidence="5 7" id="KW-0963">Cytoplasm</keyword>
<sequence length="220" mass="25108">MQVRKSFDEELQSLKKELLRMTEFAQEMLDLSVMALKNQDIELAEKVVKKDQFLNEQETDLNNHAVTLIAKQAPVASDLRQLIAAIKISSEVERIGDLAVNIAKSTIRIGNKETLIKPIVDIPKMIDIVKSMLTDAILSYRNNNTIQARNVAEADDKVDAYHKKLIDELMKLMTVHPQYTSQILQLSFICRYVERIGDHITNISEHVIFVDTGIQYDLNN</sequence>
<dbReference type="FunFam" id="1.20.58.220:FF:000004">
    <property type="entry name" value="Phosphate-specific transport system accessory protein PhoU"/>
    <property type="match status" value="1"/>
</dbReference>
<evidence type="ECO:0000256" key="4">
    <source>
        <dbReference type="ARBA" id="ARBA00022448"/>
    </source>
</evidence>
<dbReference type="GO" id="GO:0045936">
    <property type="term" value="P:negative regulation of phosphate metabolic process"/>
    <property type="evidence" value="ECO:0007669"/>
    <property type="project" value="InterPro"/>
</dbReference>
<feature type="domain" description="PhoU" evidence="8">
    <location>
        <begin position="122"/>
        <end position="206"/>
    </location>
</feature>
<reference evidence="9 10" key="2">
    <citation type="journal article" date="2016" name="Int. J. Syst. Evol. Microbiol.">
        <title>Bacillus gobiensis sp. nov., isolated from a soil sample.</title>
        <authorList>
            <person name="Liu B."/>
            <person name="Liu G.H."/>
            <person name="Cetin S."/>
            <person name="Schumann P."/>
            <person name="Pan Z.Z."/>
            <person name="Chen Q.Q."/>
        </authorList>
    </citation>
    <scope>NUCLEOTIDE SEQUENCE [LARGE SCALE GENOMIC DNA]</scope>
    <source>
        <strain evidence="9 10">FJAT-4402</strain>
    </source>
</reference>
<dbReference type="PANTHER" id="PTHR42930:SF3">
    <property type="entry name" value="PHOSPHATE-SPECIFIC TRANSPORT SYSTEM ACCESSORY PROTEIN PHOU"/>
    <property type="match status" value="1"/>
</dbReference>
<name>A0A0M5JIS4_9BACI</name>
<evidence type="ECO:0000256" key="6">
    <source>
        <dbReference type="ARBA" id="ARBA00022592"/>
    </source>
</evidence>